<feature type="compositionally biased region" description="Polar residues" evidence="1">
    <location>
        <begin position="202"/>
        <end position="215"/>
    </location>
</feature>
<feature type="compositionally biased region" description="Low complexity" evidence="1">
    <location>
        <begin position="23"/>
        <end position="37"/>
    </location>
</feature>
<feature type="compositionally biased region" description="Basic and acidic residues" evidence="1">
    <location>
        <begin position="167"/>
        <end position="178"/>
    </location>
</feature>
<feature type="compositionally biased region" description="Basic and acidic residues" evidence="1">
    <location>
        <begin position="137"/>
        <end position="154"/>
    </location>
</feature>
<proteinExistence type="predicted"/>
<dbReference type="EMBL" id="CAJVCH010525980">
    <property type="protein sequence ID" value="CAG7822298.1"/>
    <property type="molecule type" value="Genomic_DNA"/>
</dbReference>
<accession>A0A8J2PGF8</accession>
<feature type="compositionally biased region" description="Acidic residues" evidence="1">
    <location>
        <begin position="80"/>
        <end position="101"/>
    </location>
</feature>
<gene>
    <name evidence="2" type="ORF">AFUS01_LOCUS32580</name>
</gene>
<feature type="region of interest" description="Disordered" evidence="1">
    <location>
        <begin position="76"/>
        <end position="154"/>
    </location>
</feature>
<name>A0A8J2PGF8_9HEXA</name>
<feature type="compositionally biased region" description="Polar residues" evidence="1">
    <location>
        <begin position="106"/>
        <end position="117"/>
    </location>
</feature>
<evidence type="ECO:0000313" key="2">
    <source>
        <dbReference type="EMBL" id="CAG7822298.1"/>
    </source>
</evidence>
<protein>
    <submittedName>
        <fullName evidence="2">Uncharacterized protein</fullName>
    </submittedName>
</protein>
<keyword evidence="3" id="KW-1185">Reference proteome</keyword>
<organism evidence="2 3">
    <name type="scientific">Allacma fusca</name>
    <dbReference type="NCBI Taxonomy" id="39272"/>
    <lineage>
        <taxon>Eukaryota</taxon>
        <taxon>Metazoa</taxon>
        <taxon>Ecdysozoa</taxon>
        <taxon>Arthropoda</taxon>
        <taxon>Hexapoda</taxon>
        <taxon>Collembola</taxon>
        <taxon>Symphypleona</taxon>
        <taxon>Sminthuridae</taxon>
        <taxon>Allacma</taxon>
    </lineage>
</organism>
<comment type="caution">
    <text evidence="2">The sequence shown here is derived from an EMBL/GenBank/DDBJ whole genome shotgun (WGS) entry which is preliminary data.</text>
</comment>
<feature type="region of interest" description="Disordered" evidence="1">
    <location>
        <begin position="1"/>
        <end position="39"/>
    </location>
</feature>
<sequence>MSEGLDLLSLQNIPSGRRSKPASISSHKTAASQSSSTIRMRQLELEARFAEAQAEIVRRTAESDAAALTARLMAERAALEEEQNSSDEDREEVINEEEDNGGDNISQNFETGDTQPRVSFPPDSLVEDQVPPTTDPPAHEEWQNMKGEPSHDQIKTRYFDPVEALGKIDLHDQREPPKQLDTGVQRWEQPPPSHGRSVGWWHQTSLVQPNHNVQTPGPHEARSQVMGLKSQEPPTQ</sequence>
<dbReference type="AlphaFoldDB" id="A0A8J2PGF8"/>
<evidence type="ECO:0000256" key="1">
    <source>
        <dbReference type="SAM" id="MobiDB-lite"/>
    </source>
</evidence>
<feature type="non-terminal residue" evidence="2">
    <location>
        <position position="236"/>
    </location>
</feature>
<dbReference type="Proteomes" id="UP000708208">
    <property type="component" value="Unassembled WGS sequence"/>
</dbReference>
<reference evidence="2" key="1">
    <citation type="submission" date="2021-06" db="EMBL/GenBank/DDBJ databases">
        <authorList>
            <person name="Hodson N. C."/>
            <person name="Mongue J. A."/>
            <person name="Jaron S. K."/>
        </authorList>
    </citation>
    <scope>NUCLEOTIDE SEQUENCE</scope>
</reference>
<feature type="region of interest" description="Disordered" evidence="1">
    <location>
        <begin position="167"/>
        <end position="236"/>
    </location>
</feature>
<evidence type="ECO:0000313" key="3">
    <source>
        <dbReference type="Proteomes" id="UP000708208"/>
    </source>
</evidence>